<dbReference type="Pfam" id="PF13501">
    <property type="entry name" value="SoxY"/>
    <property type="match status" value="1"/>
</dbReference>
<dbReference type="InterPro" id="IPR038162">
    <property type="entry name" value="SoxY_sf"/>
</dbReference>
<dbReference type="Gene3D" id="2.60.40.2470">
    <property type="entry name" value="SoxY domain"/>
    <property type="match status" value="1"/>
</dbReference>
<reference evidence="3 4" key="1">
    <citation type="submission" date="2018-05" db="EMBL/GenBank/DDBJ databases">
        <title>Zavarzinia sp. HR-AS.</title>
        <authorList>
            <person name="Lee Y."/>
            <person name="Jeon C.O."/>
        </authorList>
    </citation>
    <scope>NUCLEOTIDE SEQUENCE [LARGE SCALE GENOMIC DNA]</scope>
    <source>
        <strain evidence="3 4">HR-AS</strain>
    </source>
</reference>
<dbReference type="Proteomes" id="UP000245461">
    <property type="component" value="Unassembled WGS sequence"/>
</dbReference>
<sequence length="247" mass="26593">MAGLAMGPRIGRAGPTPDDPLQSVNWGLMREAFLGDAPFVFDDKVSVTAPTSAEDAMQVPFLIDATRLSRVLRILVFADLNPINRILDFTPGRLAPVLAARFKIQQATPLRAAALDGQGRWHVGGLWIDAMGGGCTAPALAHGEADWTARLGETSVRVFDREGRKRIRLQIRHPMDTGLAAGIPAFFIEQLVLTDAAGEVLGELATSEPVSENPLFTFELPTALGLSEVGIRARDNNGNVFSRKVTL</sequence>
<dbReference type="InterPro" id="IPR013783">
    <property type="entry name" value="Ig-like_fold"/>
</dbReference>
<dbReference type="InterPro" id="IPR014880">
    <property type="entry name" value="SoxZ_dom"/>
</dbReference>
<feature type="domain" description="Ig-like SoxY" evidence="2">
    <location>
        <begin position="31"/>
        <end position="135"/>
    </location>
</feature>
<protein>
    <submittedName>
        <fullName evidence="3">Quinoprotein dehydrogenase-associated SoxYZ-like carrier</fullName>
    </submittedName>
</protein>
<dbReference type="NCBIfam" id="TIGR04557">
    <property type="entry name" value="fuse_rel_SoxYZ"/>
    <property type="match status" value="1"/>
</dbReference>
<organism evidence="3 4">
    <name type="scientific">Zavarzinia aquatilis</name>
    <dbReference type="NCBI Taxonomy" id="2211142"/>
    <lineage>
        <taxon>Bacteria</taxon>
        <taxon>Pseudomonadati</taxon>
        <taxon>Pseudomonadota</taxon>
        <taxon>Alphaproteobacteria</taxon>
        <taxon>Rhodospirillales</taxon>
        <taxon>Zavarziniaceae</taxon>
        <taxon>Zavarzinia</taxon>
    </lineage>
</organism>
<dbReference type="SUPFAM" id="SSF81296">
    <property type="entry name" value="E set domains"/>
    <property type="match status" value="1"/>
</dbReference>
<gene>
    <name evidence="3" type="ORF">DKG74_06425</name>
</gene>
<dbReference type="InterPro" id="IPR014756">
    <property type="entry name" value="Ig_E-set"/>
</dbReference>
<dbReference type="Pfam" id="PF08770">
    <property type="entry name" value="SoxZ"/>
    <property type="match status" value="1"/>
</dbReference>
<evidence type="ECO:0000313" key="3">
    <source>
        <dbReference type="EMBL" id="PWR24802.1"/>
    </source>
</evidence>
<dbReference type="AlphaFoldDB" id="A0A317EDW9"/>
<proteinExistence type="predicted"/>
<evidence type="ECO:0000313" key="4">
    <source>
        <dbReference type="Proteomes" id="UP000245461"/>
    </source>
</evidence>
<name>A0A317EDW9_9PROT</name>
<accession>A0A317EDW9</accession>
<dbReference type="Gene3D" id="2.60.40.10">
    <property type="entry name" value="Immunoglobulins"/>
    <property type="match status" value="1"/>
</dbReference>
<dbReference type="InterPro" id="IPR032711">
    <property type="entry name" value="SoxY"/>
</dbReference>
<dbReference type="OrthoDB" id="5343309at2"/>
<dbReference type="InterPro" id="IPR030831">
    <property type="entry name" value="Fuse-rel_SoxYZ"/>
</dbReference>
<feature type="domain" description="Sulphur oxidation protein SoxZ" evidence="1">
    <location>
        <begin position="165"/>
        <end position="245"/>
    </location>
</feature>
<evidence type="ECO:0000259" key="2">
    <source>
        <dbReference type="Pfam" id="PF13501"/>
    </source>
</evidence>
<evidence type="ECO:0000259" key="1">
    <source>
        <dbReference type="Pfam" id="PF08770"/>
    </source>
</evidence>
<comment type="caution">
    <text evidence="3">The sequence shown here is derived from an EMBL/GenBank/DDBJ whole genome shotgun (WGS) entry which is preliminary data.</text>
</comment>
<keyword evidence="4" id="KW-1185">Reference proteome</keyword>
<dbReference type="EMBL" id="QGLE01000003">
    <property type="protein sequence ID" value="PWR24802.1"/>
    <property type="molecule type" value="Genomic_DNA"/>
</dbReference>